<evidence type="ECO:0000256" key="1">
    <source>
        <dbReference type="ARBA" id="ARBA00004651"/>
    </source>
</evidence>
<feature type="transmembrane region" description="Helical" evidence="7">
    <location>
        <begin position="169"/>
        <end position="191"/>
    </location>
</feature>
<feature type="transmembrane region" description="Helical" evidence="7">
    <location>
        <begin position="142"/>
        <end position="163"/>
    </location>
</feature>
<keyword evidence="2" id="KW-0813">Transport</keyword>
<evidence type="ECO:0000256" key="2">
    <source>
        <dbReference type="ARBA" id="ARBA00022448"/>
    </source>
</evidence>
<dbReference type="AlphaFoldDB" id="A0A1W1VVC3"/>
<keyword evidence="4 7" id="KW-0812">Transmembrane</keyword>
<dbReference type="STRING" id="695939.SAMN00790413_06314"/>
<evidence type="ECO:0000256" key="3">
    <source>
        <dbReference type="ARBA" id="ARBA00022475"/>
    </source>
</evidence>
<dbReference type="Pfam" id="PF07690">
    <property type="entry name" value="MFS_1"/>
    <property type="match status" value="1"/>
</dbReference>
<dbReference type="Proteomes" id="UP000192582">
    <property type="component" value="Unassembled WGS sequence"/>
</dbReference>
<dbReference type="RefSeq" id="WP_084051156.1">
    <property type="nucleotide sequence ID" value="NZ_FWWU01000010.1"/>
</dbReference>
<keyword evidence="9" id="KW-1185">Reference proteome</keyword>
<protein>
    <submittedName>
        <fullName evidence="8">Major Facilitator Superfamily protein</fullName>
    </submittedName>
</protein>
<reference evidence="8 9" key="1">
    <citation type="submission" date="2017-04" db="EMBL/GenBank/DDBJ databases">
        <authorList>
            <person name="Afonso C.L."/>
            <person name="Miller P.J."/>
            <person name="Scott M.A."/>
            <person name="Spackman E."/>
            <person name="Goraichik I."/>
            <person name="Dimitrov K.M."/>
            <person name="Suarez D.L."/>
            <person name="Swayne D.E."/>
        </authorList>
    </citation>
    <scope>NUCLEOTIDE SEQUENCE [LARGE SCALE GENOMIC DNA]</scope>
    <source>
        <strain evidence="8 9">KR-140</strain>
    </source>
</reference>
<dbReference type="CDD" id="cd06173">
    <property type="entry name" value="MFS_MefA_like"/>
    <property type="match status" value="1"/>
</dbReference>
<evidence type="ECO:0000256" key="4">
    <source>
        <dbReference type="ARBA" id="ARBA00022692"/>
    </source>
</evidence>
<keyword evidence="6 7" id="KW-0472">Membrane</keyword>
<dbReference type="InterPro" id="IPR011701">
    <property type="entry name" value="MFS"/>
</dbReference>
<comment type="subcellular location">
    <subcellularLocation>
        <location evidence="1">Cell membrane</location>
        <topology evidence="1">Multi-pass membrane protein</topology>
    </subcellularLocation>
</comment>
<feature type="transmembrane region" description="Helical" evidence="7">
    <location>
        <begin position="350"/>
        <end position="371"/>
    </location>
</feature>
<dbReference type="InterPro" id="IPR036259">
    <property type="entry name" value="MFS_trans_sf"/>
</dbReference>
<name>A0A1W1VVC3_9DEIO</name>
<dbReference type="OrthoDB" id="9775268at2"/>
<feature type="transmembrane region" description="Helical" evidence="7">
    <location>
        <begin position="224"/>
        <end position="245"/>
    </location>
</feature>
<evidence type="ECO:0000313" key="8">
    <source>
        <dbReference type="EMBL" id="SMB97051.1"/>
    </source>
</evidence>
<evidence type="ECO:0000256" key="6">
    <source>
        <dbReference type="ARBA" id="ARBA00023136"/>
    </source>
</evidence>
<dbReference type="Gene3D" id="1.20.1250.20">
    <property type="entry name" value="MFS general substrate transporter like domains"/>
    <property type="match status" value="1"/>
</dbReference>
<gene>
    <name evidence="8" type="ORF">SAMN00790413_06314</name>
</gene>
<keyword evidence="3" id="KW-1003">Cell membrane</keyword>
<dbReference type="PANTHER" id="PTHR43266">
    <property type="entry name" value="MACROLIDE-EFFLUX PROTEIN"/>
    <property type="match status" value="1"/>
</dbReference>
<dbReference type="PANTHER" id="PTHR43266:SF2">
    <property type="entry name" value="MAJOR FACILITATOR SUPERFAMILY (MFS) PROFILE DOMAIN-CONTAINING PROTEIN"/>
    <property type="match status" value="1"/>
</dbReference>
<feature type="transmembrane region" description="Helical" evidence="7">
    <location>
        <begin position="42"/>
        <end position="67"/>
    </location>
</feature>
<proteinExistence type="predicted"/>
<feature type="transmembrane region" description="Helical" evidence="7">
    <location>
        <begin position="311"/>
        <end position="329"/>
    </location>
</feature>
<feature type="transmembrane region" description="Helical" evidence="7">
    <location>
        <begin position="12"/>
        <end position="36"/>
    </location>
</feature>
<evidence type="ECO:0000313" key="9">
    <source>
        <dbReference type="Proteomes" id="UP000192582"/>
    </source>
</evidence>
<keyword evidence="5 7" id="KW-1133">Transmembrane helix</keyword>
<feature type="transmembrane region" description="Helical" evidence="7">
    <location>
        <begin position="399"/>
        <end position="422"/>
    </location>
</feature>
<evidence type="ECO:0000256" key="5">
    <source>
        <dbReference type="ARBA" id="ARBA00022989"/>
    </source>
</evidence>
<dbReference type="GO" id="GO:0022857">
    <property type="term" value="F:transmembrane transporter activity"/>
    <property type="evidence" value="ECO:0007669"/>
    <property type="project" value="InterPro"/>
</dbReference>
<accession>A0A1W1VVC3</accession>
<dbReference type="EMBL" id="FWWU01000010">
    <property type="protein sequence ID" value="SMB97051.1"/>
    <property type="molecule type" value="Genomic_DNA"/>
</dbReference>
<feature type="transmembrane region" description="Helical" evidence="7">
    <location>
        <begin position="257"/>
        <end position="281"/>
    </location>
</feature>
<evidence type="ECO:0000256" key="7">
    <source>
        <dbReference type="SAM" id="Phobius"/>
    </source>
</evidence>
<feature type="transmembrane region" description="Helical" evidence="7">
    <location>
        <begin position="288"/>
        <end position="305"/>
    </location>
</feature>
<organism evidence="8 9">
    <name type="scientific">Deinococcus hopiensis KR-140</name>
    <dbReference type="NCBI Taxonomy" id="695939"/>
    <lineage>
        <taxon>Bacteria</taxon>
        <taxon>Thermotogati</taxon>
        <taxon>Deinococcota</taxon>
        <taxon>Deinococci</taxon>
        <taxon>Deinococcales</taxon>
        <taxon>Deinococcaceae</taxon>
        <taxon>Deinococcus</taxon>
    </lineage>
</organism>
<dbReference type="GO" id="GO:0005886">
    <property type="term" value="C:plasma membrane"/>
    <property type="evidence" value="ECO:0007669"/>
    <property type="project" value="UniProtKB-SubCell"/>
</dbReference>
<dbReference type="SUPFAM" id="SSF103473">
    <property type="entry name" value="MFS general substrate transporter"/>
    <property type="match status" value="1"/>
</dbReference>
<sequence length="460" mass="48306">MPSLGGLRGYTVIWTGQFFSSLGANMTAFALSLWLWERTGSATALATVPFIVFLPLIFITPLVGALVDRWNQHLKRVMMIGDAARLLTSLVLLALLSSGHLALPWLYLLIFVEAALGAFQWPADSAATTVMLRQEDYARAGGIQSVVGSASTILAPVLGALLYKQVGLSGLVLLDLLGSLVALLTLVPVIVPRPPRGQARGAAPANLWHEALYGFRFILASPHLLTLQLVFLFGNLINGLTMALFTPLILARSGNNAGALATTQMAGGIGGVLVGLTIAGWGGPKRRIHGVLIGWTISMTAILVNGLAQSVWPWVLGALIGALGAPVTNSSNQAIWQSKTPADIQGKVFAARRVIAMLALPLSTLVAGPLVDRWLNPAMLPGGSLAPIFGRVVGSGPGAGISLLFVFVGLFGLLVMLGMYGVRHVRDVEQLVPDVQELPACDHSAAGLDLPAATPRPTSS</sequence>